<feature type="region of interest" description="Disordered" evidence="2">
    <location>
        <begin position="274"/>
        <end position="295"/>
    </location>
</feature>
<organism evidence="3 4">
    <name type="scientific">Mya arenaria</name>
    <name type="common">Soft-shell clam</name>
    <dbReference type="NCBI Taxonomy" id="6604"/>
    <lineage>
        <taxon>Eukaryota</taxon>
        <taxon>Metazoa</taxon>
        <taxon>Spiralia</taxon>
        <taxon>Lophotrochozoa</taxon>
        <taxon>Mollusca</taxon>
        <taxon>Bivalvia</taxon>
        <taxon>Autobranchia</taxon>
        <taxon>Heteroconchia</taxon>
        <taxon>Euheterodonta</taxon>
        <taxon>Imparidentia</taxon>
        <taxon>Neoheterodontei</taxon>
        <taxon>Myida</taxon>
        <taxon>Myoidea</taxon>
        <taxon>Myidae</taxon>
        <taxon>Mya</taxon>
    </lineage>
</organism>
<sequence length="447" mass="51129">MGEPEDDNIDWKAKYKEDTAKLQKLETLSKDVLKEYDDLLKQFEELKSENASLSKKVSEKNAEIKTVNEYIDPAIAEYEKLKLKYEIEKGCRHEAEIYASQIHQHNKKLKRQTVDLCSMLSAGGSANFNVVDLKFEDEDKEEKEIENGYQTSLNNTIKELKNEVGHLKASLLSTQNDLEAKTENYKSMSSMYKAAKLKLKQTEKSLRDHKAALKELSTVSEEAYQEYENLQDKFNLEMQKRGFAERKMAELTVDNGKMKRQSAVLLSQISELEEKVDSGSSESMNAKEEETQALEGERDDLISRVKEFLNKITRKKKKDIEATIRLKGGVVNDDFSKVLEDMMSNIKTGKTLRKTLKPVITASEPKSDDGHAMKELNNIMKKFKRAHSVSDLEPLEKDQPESELAAVFRKVKKSASVDSDTDIVTRRSKLSQVTEERESEVIEITQM</sequence>
<keyword evidence="1" id="KW-0175">Coiled coil</keyword>
<feature type="coiled-coil region" evidence="1">
    <location>
        <begin position="22"/>
        <end position="63"/>
    </location>
</feature>
<dbReference type="Gene3D" id="1.10.287.1490">
    <property type="match status" value="1"/>
</dbReference>
<feature type="coiled-coil region" evidence="1">
    <location>
        <begin position="157"/>
        <end position="233"/>
    </location>
</feature>
<name>A0ABY7FJL9_MYAAR</name>
<dbReference type="PANTHER" id="PTHR46606">
    <property type="entry name" value="SHOOTIN-1"/>
    <property type="match status" value="1"/>
</dbReference>
<protein>
    <submittedName>
        <fullName evidence="3">SHOT1-like protein</fullName>
    </submittedName>
</protein>
<evidence type="ECO:0000313" key="3">
    <source>
        <dbReference type="EMBL" id="WAR22398.1"/>
    </source>
</evidence>
<feature type="compositionally biased region" description="Basic and acidic residues" evidence="2">
    <location>
        <begin position="285"/>
        <end position="295"/>
    </location>
</feature>
<proteinExistence type="predicted"/>
<evidence type="ECO:0000313" key="4">
    <source>
        <dbReference type="Proteomes" id="UP001164746"/>
    </source>
</evidence>
<evidence type="ECO:0000256" key="2">
    <source>
        <dbReference type="SAM" id="MobiDB-lite"/>
    </source>
</evidence>
<reference evidence="3" key="1">
    <citation type="submission" date="2022-11" db="EMBL/GenBank/DDBJ databases">
        <title>Centuries of genome instability and evolution in soft-shell clam transmissible cancer (bioRxiv).</title>
        <authorList>
            <person name="Hart S.F.M."/>
            <person name="Yonemitsu M.A."/>
            <person name="Giersch R.M."/>
            <person name="Beal B.F."/>
            <person name="Arriagada G."/>
            <person name="Davis B.W."/>
            <person name="Ostrander E.A."/>
            <person name="Goff S.P."/>
            <person name="Metzger M.J."/>
        </authorList>
    </citation>
    <scope>NUCLEOTIDE SEQUENCE</scope>
    <source>
        <strain evidence="3">MELC-2E11</strain>
        <tissue evidence="3">Siphon/mantle</tissue>
    </source>
</reference>
<dbReference type="EMBL" id="CP111023">
    <property type="protein sequence ID" value="WAR22398.1"/>
    <property type="molecule type" value="Genomic_DNA"/>
</dbReference>
<dbReference type="InterPro" id="IPR024849">
    <property type="entry name" value="Shootin-1"/>
</dbReference>
<evidence type="ECO:0000256" key="1">
    <source>
        <dbReference type="SAM" id="Coils"/>
    </source>
</evidence>
<accession>A0ABY7FJL9</accession>
<dbReference type="Proteomes" id="UP001164746">
    <property type="component" value="Chromosome 12"/>
</dbReference>
<dbReference type="PANTHER" id="PTHR46606:SF5">
    <property type="entry name" value="SHOOTIN-1"/>
    <property type="match status" value="1"/>
</dbReference>
<gene>
    <name evidence="3" type="ORF">MAR_016372</name>
</gene>
<keyword evidence="4" id="KW-1185">Reference proteome</keyword>